<gene>
    <name evidence="11" type="primary">pyrK</name>
    <name evidence="15" type="ORF">C6I21_10880</name>
</gene>
<evidence type="ECO:0000313" key="15">
    <source>
        <dbReference type="EMBL" id="PRO65296.1"/>
    </source>
</evidence>
<dbReference type="Proteomes" id="UP000243650">
    <property type="component" value="Unassembled WGS sequence"/>
</dbReference>
<dbReference type="Gene3D" id="3.40.50.80">
    <property type="entry name" value="Nucleotide-binding domain of ferredoxin-NADP reductase (FNR) module"/>
    <property type="match status" value="1"/>
</dbReference>
<dbReference type="GO" id="GO:0046872">
    <property type="term" value="F:metal ion binding"/>
    <property type="evidence" value="ECO:0007669"/>
    <property type="project" value="UniProtKB-KW"/>
</dbReference>
<evidence type="ECO:0000256" key="12">
    <source>
        <dbReference type="PIRSR" id="PIRSR006816-1"/>
    </source>
</evidence>
<keyword evidence="16" id="KW-1185">Reference proteome</keyword>
<evidence type="ECO:0000256" key="1">
    <source>
        <dbReference type="ARBA" id="ARBA00006422"/>
    </source>
</evidence>
<protein>
    <recommendedName>
        <fullName evidence="11">Dihydroorotate dehydrogenase B (NAD(+)), electron transfer subunit</fullName>
    </recommendedName>
    <alternativeName>
        <fullName evidence="11">Dihydroorotate oxidase B, electron transfer subunit</fullName>
    </alternativeName>
</protein>
<evidence type="ECO:0000256" key="13">
    <source>
        <dbReference type="PIRSR" id="PIRSR006816-2"/>
    </source>
</evidence>
<dbReference type="InterPro" id="IPR017927">
    <property type="entry name" value="FAD-bd_FR_type"/>
</dbReference>
<feature type="binding site" evidence="11 13">
    <location>
        <position position="217"/>
    </location>
    <ligand>
        <name>[2Fe-2S] cluster</name>
        <dbReference type="ChEBI" id="CHEBI:190135"/>
    </ligand>
</feature>
<dbReference type="Pfam" id="PF00175">
    <property type="entry name" value="NAD_binding_1"/>
    <property type="match status" value="1"/>
</dbReference>
<feature type="binding site" evidence="11 12">
    <location>
        <begin position="73"/>
        <end position="74"/>
    </location>
    <ligand>
        <name>FAD</name>
        <dbReference type="ChEBI" id="CHEBI:57692"/>
    </ligand>
</feature>
<comment type="cofactor">
    <cofactor evidence="11">
        <name>[2Fe-2S] cluster</name>
        <dbReference type="ChEBI" id="CHEBI:190135"/>
    </cofactor>
    <text evidence="11">Binds 1 [2Fe-2S] cluster per subunit.</text>
</comment>
<keyword evidence="5 11" id="KW-0479">Metal-binding</keyword>
<feature type="binding site" evidence="11 13">
    <location>
        <position position="212"/>
    </location>
    <ligand>
        <name>[2Fe-2S] cluster</name>
        <dbReference type="ChEBI" id="CHEBI:190135"/>
    </ligand>
</feature>
<dbReference type="AlphaFoldDB" id="A0A2P6MG89"/>
<accession>A0A2P6MG89</accession>
<dbReference type="InterPro" id="IPR012165">
    <property type="entry name" value="Cyt_c3_hydrogenase_gsu"/>
</dbReference>
<dbReference type="InterPro" id="IPR023455">
    <property type="entry name" value="Dihydroorotate_DHASE_ETsu"/>
</dbReference>
<feature type="domain" description="FAD-binding FR-type" evidence="14">
    <location>
        <begin position="1"/>
        <end position="98"/>
    </location>
</feature>
<organism evidence="15 16">
    <name type="scientific">Alkalicoccus urumqiensis</name>
    <name type="common">Bacillus urumqiensis</name>
    <dbReference type="NCBI Taxonomy" id="1548213"/>
    <lineage>
        <taxon>Bacteria</taxon>
        <taxon>Bacillati</taxon>
        <taxon>Bacillota</taxon>
        <taxon>Bacilli</taxon>
        <taxon>Bacillales</taxon>
        <taxon>Bacillaceae</taxon>
        <taxon>Alkalicoccus</taxon>
    </lineage>
</organism>
<comment type="function">
    <text evidence="11">Responsible for channeling the electrons from the oxidation of dihydroorotate from the FMN redox center in the PyrD type B subunit to the ultimate electron acceptor NAD(+).</text>
</comment>
<dbReference type="UniPathway" id="UPA00070">
    <property type="reaction ID" value="UER00945"/>
</dbReference>
<evidence type="ECO:0000256" key="4">
    <source>
        <dbReference type="ARBA" id="ARBA00022714"/>
    </source>
</evidence>
<comment type="cofactor">
    <cofactor evidence="13">
        <name>[2Fe-2S] cluster</name>
        <dbReference type="ChEBI" id="CHEBI:190135"/>
    </cofactor>
    <text evidence="13">Binds 1 [2Fe-2S] cluster per subunit.</text>
</comment>
<reference evidence="15 16" key="1">
    <citation type="submission" date="2018-03" db="EMBL/GenBank/DDBJ databases">
        <title>Bacillus urumqiensis sp. nov., a moderately haloalkaliphilic bacterium isolated from a salt lake.</title>
        <authorList>
            <person name="Zhao B."/>
            <person name="Liao Z."/>
        </authorList>
    </citation>
    <scope>NUCLEOTIDE SEQUENCE [LARGE SCALE GENOMIC DNA]</scope>
    <source>
        <strain evidence="15 16">BZ-SZ-XJ18</strain>
    </source>
</reference>
<feature type="binding site" evidence="11 12">
    <location>
        <begin position="51"/>
        <end position="54"/>
    </location>
    <ligand>
        <name>FAD</name>
        <dbReference type="ChEBI" id="CHEBI:57692"/>
    </ligand>
</feature>
<dbReference type="PANTHER" id="PTHR43513">
    <property type="entry name" value="DIHYDROOROTATE DEHYDROGENASE B (NAD(+)), ELECTRON TRANSFER SUBUNIT"/>
    <property type="match status" value="1"/>
</dbReference>
<keyword evidence="7 11" id="KW-0665">Pyrimidine biosynthesis</keyword>
<keyword evidence="3 11" id="KW-0285">Flavoprotein</keyword>
<evidence type="ECO:0000256" key="7">
    <source>
        <dbReference type="ARBA" id="ARBA00022975"/>
    </source>
</evidence>
<dbReference type="InterPro" id="IPR050353">
    <property type="entry name" value="PyrK_electron_transfer"/>
</dbReference>
<comment type="pathway">
    <text evidence="11">Pyrimidine metabolism; UMP biosynthesis via de novo pathway; orotate from (S)-dihydroorotate (NAD(+) route): step 1/1.</text>
</comment>
<evidence type="ECO:0000259" key="14">
    <source>
        <dbReference type="PROSITE" id="PS51384"/>
    </source>
</evidence>
<dbReference type="PROSITE" id="PS51384">
    <property type="entry name" value="FAD_FR"/>
    <property type="match status" value="1"/>
</dbReference>
<evidence type="ECO:0000256" key="3">
    <source>
        <dbReference type="ARBA" id="ARBA00022630"/>
    </source>
</evidence>
<evidence type="ECO:0000256" key="9">
    <source>
        <dbReference type="ARBA" id="ARBA00023004"/>
    </source>
</evidence>
<dbReference type="InterPro" id="IPR017938">
    <property type="entry name" value="Riboflavin_synthase-like_b-brl"/>
</dbReference>
<evidence type="ECO:0000313" key="16">
    <source>
        <dbReference type="Proteomes" id="UP000243650"/>
    </source>
</evidence>
<feature type="binding site" evidence="11 13">
    <location>
        <position position="233"/>
    </location>
    <ligand>
        <name>[2Fe-2S] cluster</name>
        <dbReference type="ChEBI" id="CHEBI:190135"/>
    </ligand>
</feature>
<keyword evidence="2 11" id="KW-0813">Transport</keyword>
<evidence type="ECO:0000256" key="8">
    <source>
        <dbReference type="ARBA" id="ARBA00022982"/>
    </source>
</evidence>
<dbReference type="SUPFAM" id="SSF63380">
    <property type="entry name" value="Riboflavin synthase domain-like"/>
    <property type="match status" value="1"/>
</dbReference>
<dbReference type="PANTHER" id="PTHR43513:SF3">
    <property type="entry name" value="DIHYDROOROTATE DEHYDROGENASE B (NAD(+)), ELECTRON TRANSFER SUBUNIT-RELATED"/>
    <property type="match status" value="1"/>
</dbReference>
<keyword evidence="6 11" id="KW-0274">FAD</keyword>
<comment type="similarity">
    <text evidence="1 11">Belongs to the PyrK family.</text>
</comment>
<dbReference type="InterPro" id="IPR037117">
    <property type="entry name" value="Dihydroorotate_DH_ele_sf"/>
</dbReference>
<keyword evidence="8 11" id="KW-0249">Electron transport</keyword>
<sequence>MKKHAAVISSKEMIQENICSMTLQTDEPLEARPGQFLHLLPPGEGRFILRRPISICEIEETECRIVFRLEGDGTKAVAKQNSGDKLDVLGPLGQGFPDIQSGTVLLIGGGVGVPPLLAAAEQLHKNGVRIQARIGFADQNQVMLVEEMEKWAETIVYTEDGSAGRKGRVTDELETDNGFDTYFACGPKPMLKAVEAKAPASGYVSLEERMGCGFGACYACVMEKEDGTLVKACLDGPVFQSREVLL</sequence>
<name>A0A2P6MG89_ALKUR</name>
<dbReference type="InterPro" id="IPR001433">
    <property type="entry name" value="OxRdtase_FAD/NAD-bd"/>
</dbReference>
<feature type="binding site" evidence="11 12">
    <location>
        <begin position="66"/>
        <end position="68"/>
    </location>
    <ligand>
        <name>FAD</name>
        <dbReference type="ChEBI" id="CHEBI:57692"/>
    </ligand>
</feature>
<dbReference type="Gene3D" id="2.10.240.10">
    <property type="entry name" value="Dihydroorotate dehydrogenase, electron transfer subunit"/>
    <property type="match status" value="1"/>
</dbReference>
<dbReference type="SUPFAM" id="SSF52343">
    <property type="entry name" value="Ferredoxin reductase-like, C-terminal NADP-linked domain"/>
    <property type="match status" value="1"/>
</dbReference>
<dbReference type="GO" id="GO:0044205">
    <property type="term" value="P:'de novo' UMP biosynthetic process"/>
    <property type="evidence" value="ECO:0007669"/>
    <property type="project" value="UniProtKB-UniRule"/>
</dbReference>
<evidence type="ECO:0000256" key="10">
    <source>
        <dbReference type="ARBA" id="ARBA00023014"/>
    </source>
</evidence>
<evidence type="ECO:0000256" key="6">
    <source>
        <dbReference type="ARBA" id="ARBA00022827"/>
    </source>
</evidence>
<feature type="binding site" evidence="11 13">
    <location>
        <position position="220"/>
    </location>
    <ligand>
        <name>[2Fe-2S] cluster</name>
        <dbReference type="ChEBI" id="CHEBI:190135"/>
    </ligand>
</feature>
<dbReference type="EMBL" id="PVNS01000009">
    <property type="protein sequence ID" value="PRO65296.1"/>
    <property type="molecule type" value="Genomic_DNA"/>
</dbReference>
<dbReference type="GO" id="GO:0009055">
    <property type="term" value="F:electron transfer activity"/>
    <property type="evidence" value="ECO:0007669"/>
    <property type="project" value="UniProtKB-UniRule"/>
</dbReference>
<dbReference type="GO" id="GO:0016491">
    <property type="term" value="F:oxidoreductase activity"/>
    <property type="evidence" value="ECO:0007669"/>
    <property type="project" value="InterPro"/>
</dbReference>
<dbReference type="HAMAP" id="MF_01211">
    <property type="entry name" value="DHODB_Fe_S_bind"/>
    <property type="match status" value="1"/>
</dbReference>
<keyword evidence="9 11" id="KW-0408">Iron</keyword>
<dbReference type="InterPro" id="IPR019480">
    <property type="entry name" value="Dihydroorotate_DH_Fe-S-bd"/>
</dbReference>
<comment type="cofactor">
    <cofactor evidence="11 12">
        <name>FAD</name>
        <dbReference type="ChEBI" id="CHEBI:57692"/>
    </cofactor>
    <text evidence="11 12">Binds 1 FAD per subunit.</text>
</comment>
<keyword evidence="4 11" id="KW-0001">2Fe-2S</keyword>
<dbReference type="GO" id="GO:0050660">
    <property type="term" value="F:flavin adenine dinucleotide binding"/>
    <property type="evidence" value="ECO:0007669"/>
    <property type="project" value="InterPro"/>
</dbReference>
<dbReference type="Gene3D" id="2.40.30.10">
    <property type="entry name" value="Translation factors"/>
    <property type="match status" value="1"/>
</dbReference>
<dbReference type="GO" id="GO:0051537">
    <property type="term" value="F:2 iron, 2 sulfur cluster binding"/>
    <property type="evidence" value="ECO:0007669"/>
    <property type="project" value="UniProtKB-KW"/>
</dbReference>
<keyword evidence="10 11" id="KW-0411">Iron-sulfur</keyword>
<dbReference type="OrthoDB" id="9778346at2"/>
<proteinExistence type="inferred from homology"/>
<dbReference type="Pfam" id="PF10418">
    <property type="entry name" value="DHODB_Fe-S_bind"/>
    <property type="match status" value="1"/>
</dbReference>
<comment type="caution">
    <text evidence="15">The sequence shown here is derived from an EMBL/GenBank/DDBJ whole genome shotgun (WGS) entry which is preliminary data.</text>
</comment>
<dbReference type="PIRSF" id="PIRSF006816">
    <property type="entry name" value="Cyc3_hyd_g"/>
    <property type="match status" value="1"/>
</dbReference>
<dbReference type="CDD" id="cd06218">
    <property type="entry name" value="DHOD_e_trans"/>
    <property type="match status" value="1"/>
</dbReference>
<evidence type="ECO:0000256" key="11">
    <source>
        <dbReference type="HAMAP-Rule" id="MF_01211"/>
    </source>
</evidence>
<comment type="subunit">
    <text evidence="11">Heterotetramer of 2 PyrK and 2 PyrD type B subunits.</text>
</comment>
<evidence type="ECO:0000256" key="2">
    <source>
        <dbReference type="ARBA" id="ARBA00022448"/>
    </source>
</evidence>
<dbReference type="RefSeq" id="WP_105959496.1">
    <property type="nucleotide sequence ID" value="NZ_PVNS01000009.1"/>
</dbReference>
<dbReference type="InterPro" id="IPR039261">
    <property type="entry name" value="FNR_nucleotide-bd"/>
</dbReference>
<evidence type="ECO:0000256" key="5">
    <source>
        <dbReference type="ARBA" id="ARBA00022723"/>
    </source>
</evidence>